<dbReference type="Proteomes" id="UP000028123">
    <property type="component" value="Unassembled WGS sequence"/>
</dbReference>
<dbReference type="OrthoDB" id="2726692at2"/>
<dbReference type="GO" id="GO:0003677">
    <property type="term" value="F:DNA binding"/>
    <property type="evidence" value="ECO:0007669"/>
    <property type="project" value="InterPro"/>
</dbReference>
<dbReference type="EMBL" id="JNVM01000036">
    <property type="protein sequence ID" value="KEQ22521.1"/>
    <property type="molecule type" value="Genomic_DNA"/>
</dbReference>
<evidence type="ECO:0000313" key="3">
    <source>
        <dbReference type="Proteomes" id="UP000028123"/>
    </source>
</evidence>
<proteinExistence type="predicted"/>
<evidence type="ECO:0000313" key="2">
    <source>
        <dbReference type="EMBL" id="KEQ22521.1"/>
    </source>
</evidence>
<dbReference type="InterPro" id="IPR013762">
    <property type="entry name" value="Integrase-like_cat_sf"/>
</dbReference>
<accession>A0A081NVP8</accession>
<dbReference type="RefSeq" id="WP_036691050.1">
    <property type="nucleotide sequence ID" value="NZ_JNVM01000036.1"/>
</dbReference>
<dbReference type="GO" id="GO:0006310">
    <property type="term" value="P:DNA recombination"/>
    <property type="evidence" value="ECO:0007669"/>
    <property type="project" value="UniProtKB-KW"/>
</dbReference>
<keyword evidence="3" id="KW-1185">Reference proteome</keyword>
<comment type="caution">
    <text evidence="2">The sequence shown here is derived from an EMBL/GenBank/DDBJ whole genome shotgun (WGS) entry which is preliminary data.</text>
</comment>
<dbReference type="GO" id="GO:0015074">
    <property type="term" value="P:DNA integration"/>
    <property type="evidence" value="ECO:0007669"/>
    <property type="project" value="InterPro"/>
</dbReference>
<keyword evidence="1" id="KW-0233">DNA recombination</keyword>
<dbReference type="AlphaFoldDB" id="A0A081NVP8"/>
<dbReference type="InterPro" id="IPR011010">
    <property type="entry name" value="DNA_brk_join_enz"/>
</dbReference>
<dbReference type="eggNOG" id="COG0582">
    <property type="taxonomic scope" value="Bacteria"/>
</dbReference>
<dbReference type="CDD" id="cd00397">
    <property type="entry name" value="DNA_BRE_C"/>
    <property type="match status" value="1"/>
</dbReference>
<organism evidence="2 3">
    <name type="scientific">Paenibacillus tyrfis</name>
    <dbReference type="NCBI Taxonomy" id="1501230"/>
    <lineage>
        <taxon>Bacteria</taxon>
        <taxon>Bacillati</taxon>
        <taxon>Bacillota</taxon>
        <taxon>Bacilli</taxon>
        <taxon>Bacillales</taxon>
        <taxon>Paenibacillaceae</taxon>
        <taxon>Paenibacillus</taxon>
    </lineage>
</organism>
<name>A0A081NVP8_9BACL</name>
<protein>
    <submittedName>
        <fullName evidence="2">Uncharacterized protein</fullName>
    </submittedName>
</protein>
<dbReference type="SUPFAM" id="SSF56349">
    <property type="entry name" value="DNA breaking-rejoining enzymes"/>
    <property type="match status" value="1"/>
</dbReference>
<reference evidence="2 3" key="1">
    <citation type="submission" date="2014-06" db="EMBL/GenBank/DDBJ databases">
        <title>Draft genome sequence of Paenibacillus sp. MSt1.</title>
        <authorList>
            <person name="Aw Y.K."/>
            <person name="Ong K.S."/>
            <person name="Gan H.M."/>
            <person name="Lee S.M."/>
        </authorList>
    </citation>
    <scope>NUCLEOTIDE SEQUENCE [LARGE SCALE GENOMIC DNA]</scope>
    <source>
        <strain evidence="2 3">MSt1</strain>
    </source>
</reference>
<dbReference type="Gene3D" id="1.10.443.10">
    <property type="entry name" value="Intergrase catalytic core"/>
    <property type="match status" value="1"/>
</dbReference>
<evidence type="ECO:0000256" key="1">
    <source>
        <dbReference type="ARBA" id="ARBA00023172"/>
    </source>
</evidence>
<gene>
    <name evidence="2" type="ORF">ET33_22805</name>
</gene>
<sequence length="711" mass="82369">MSVNNKVPTESKTWQIQLENRIVDVILCLCDLDGESFWNKVEEKNLSYFIRKSAGTPWGNHFALALLSLSNRNLSPASILSMTTVLNARFSDLFHHFQLSSMDEFSPTHVEQYLSGQILKEHSDRQRQSFLNFYGSLTFNLNKWVGSKFTAEKQEELAPYVLPILPFDNRDFSVREKAITTAKNKRKEDTSAVTPLLPEIRAEGHLRWNQVRRLREAFRSTVAKVRVERITLPIEFNYDETEYAGERWYFQLVDLKGLGSYQGRRKTYREFNDEDIVLEFIKAEKLDDGSVADGPWFLDLLRMRLLGNWATDYISDEHKKNCIDYLNQWGYDIKEGGEIPSPFLPRNKGLLIQGFEATRTARLTNRLLINIEPIFVACMFAKFALDVITSSGARMNELLQISYDKDCCVVTIDKSMDPPRKNYIFRLIPKGREEAENYYMPEDVFKFMSEILKTLKDSYKSDTLPDVEFRVNNRKHLMSQNKKYIFQYQNQHINEFSINAILRFLLHGIVVQTAEGSQVVFKAHLLRHAFATHAAQTEKIPVDIVKTLLHQRDIEVTTYYSAPTKQQISSSIQTLHENWVSYIDIQKGILRAPDELKDMFEEYRERVGTLSKVVGGICTIDSVCPTKMACVGCGAKVPRPEFKEEILAYFNWADESEKRFEKQGLALEAKKMKIAKNRAKHELDEIRLIEKYQGDEMYEPGIRFSNNGLVI</sequence>